<dbReference type="Pfam" id="PF00646">
    <property type="entry name" value="F-box"/>
    <property type="match status" value="1"/>
</dbReference>
<accession>A0AAF3EXP7</accession>
<sequence length="359" mass="41877">MAKLPFPMPNLLSFPMDKLCYDLKLEILEQMDPKDIIELMKSNKKFRAILIDRPWTIFGEHVHSIIFRSMHSVEIKKHRNSSIFIDLSCESVLLKRITSCIQLIRADSKIESNTEKETALEVLGNLVSLGEVETMLDRSAMGEFFAIFKGKVTERIFLDLTWNIDNENRRYLTNLFESHLDNCKQILMNGRGSEFYFLRQVLLKMNFEIIAFNVAEERDPIQKSADLVAGWIASRGIPSRNQYPAILLTFTPNNQLDNFLSATSGLQQIGELSSIRETRQLMVEMCRKYPISDFQNMYEHSHDVYKQKIDDERDCIYVISTLNCRYMGQKFCAPLQFFAKYVPAEQEPKRKKRRKKLLA</sequence>
<dbReference type="AlphaFoldDB" id="A0AAF3EXP7"/>
<protein>
    <recommendedName>
        <fullName evidence="1">F-box domain-containing protein</fullName>
    </recommendedName>
</protein>
<organism evidence="2 3">
    <name type="scientific">Mesorhabditis belari</name>
    <dbReference type="NCBI Taxonomy" id="2138241"/>
    <lineage>
        <taxon>Eukaryota</taxon>
        <taxon>Metazoa</taxon>
        <taxon>Ecdysozoa</taxon>
        <taxon>Nematoda</taxon>
        <taxon>Chromadorea</taxon>
        <taxon>Rhabditida</taxon>
        <taxon>Rhabditina</taxon>
        <taxon>Rhabditomorpha</taxon>
        <taxon>Rhabditoidea</taxon>
        <taxon>Rhabditidae</taxon>
        <taxon>Mesorhabditinae</taxon>
        <taxon>Mesorhabditis</taxon>
    </lineage>
</organism>
<dbReference type="Proteomes" id="UP000887575">
    <property type="component" value="Unassembled WGS sequence"/>
</dbReference>
<evidence type="ECO:0000313" key="2">
    <source>
        <dbReference type="Proteomes" id="UP000887575"/>
    </source>
</evidence>
<feature type="domain" description="F-box" evidence="1">
    <location>
        <begin position="17"/>
        <end position="50"/>
    </location>
</feature>
<dbReference type="WBParaSite" id="MBELARI_LOCUS18983">
    <property type="protein sequence ID" value="MBELARI_LOCUS18983"/>
    <property type="gene ID" value="MBELARI_LOCUS18983"/>
</dbReference>
<name>A0AAF3EXP7_9BILA</name>
<reference evidence="3" key="1">
    <citation type="submission" date="2024-02" db="UniProtKB">
        <authorList>
            <consortium name="WormBaseParasite"/>
        </authorList>
    </citation>
    <scope>IDENTIFICATION</scope>
</reference>
<keyword evidence="2" id="KW-1185">Reference proteome</keyword>
<evidence type="ECO:0000313" key="3">
    <source>
        <dbReference type="WBParaSite" id="MBELARI_LOCUS18983"/>
    </source>
</evidence>
<proteinExistence type="predicted"/>
<evidence type="ECO:0000259" key="1">
    <source>
        <dbReference type="Pfam" id="PF00646"/>
    </source>
</evidence>
<dbReference type="InterPro" id="IPR001810">
    <property type="entry name" value="F-box_dom"/>
</dbReference>